<dbReference type="PROSITE" id="PS50885">
    <property type="entry name" value="HAMP"/>
    <property type="match status" value="1"/>
</dbReference>
<keyword evidence="8" id="KW-0547">Nucleotide-binding</keyword>
<evidence type="ECO:0000256" key="12">
    <source>
        <dbReference type="ARBA" id="ARBA00023012"/>
    </source>
</evidence>
<organism evidence="16 17">
    <name type="scientific">Hungatella hathewayi</name>
    <dbReference type="NCBI Taxonomy" id="154046"/>
    <lineage>
        <taxon>Bacteria</taxon>
        <taxon>Bacillati</taxon>
        <taxon>Bacillota</taxon>
        <taxon>Clostridia</taxon>
        <taxon>Lachnospirales</taxon>
        <taxon>Lachnospiraceae</taxon>
        <taxon>Hungatella</taxon>
    </lineage>
</organism>
<evidence type="ECO:0000256" key="4">
    <source>
        <dbReference type="ARBA" id="ARBA00022475"/>
    </source>
</evidence>
<dbReference type="Pfam" id="PF06580">
    <property type="entry name" value="His_kinase"/>
    <property type="match status" value="1"/>
</dbReference>
<dbReference type="AlphaFoldDB" id="A0AA37N309"/>
<keyword evidence="13" id="KW-0472">Membrane</keyword>
<comment type="catalytic activity">
    <reaction evidence="1">
        <text>ATP + protein L-histidine = ADP + protein N-phospho-L-histidine.</text>
        <dbReference type="EC" id="2.7.13.3"/>
    </reaction>
</comment>
<evidence type="ECO:0000256" key="3">
    <source>
        <dbReference type="ARBA" id="ARBA00012438"/>
    </source>
</evidence>
<dbReference type="InterPro" id="IPR004358">
    <property type="entry name" value="Sig_transdc_His_kin-like_C"/>
</dbReference>
<keyword evidence="5" id="KW-0597">Phosphoprotein</keyword>
<keyword evidence="12" id="KW-0902">Two-component regulatory system</keyword>
<keyword evidence="4" id="KW-1003">Cell membrane</keyword>
<evidence type="ECO:0000256" key="11">
    <source>
        <dbReference type="ARBA" id="ARBA00022989"/>
    </source>
</evidence>
<reference evidence="16" key="1">
    <citation type="submission" date="2022-01" db="EMBL/GenBank/DDBJ databases">
        <title>Novel bile acid biosynthetic pathways are enriched in the microbiome of centenarians.</title>
        <authorList>
            <person name="Sato Y."/>
            <person name="Atarashi K."/>
            <person name="Plichta R.D."/>
            <person name="Arai Y."/>
            <person name="Sasajima S."/>
            <person name="Kearney M.S."/>
            <person name="Suda W."/>
            <person name="Takeshita K."/>
            <person name="Sasaki T."/>
            <person name="Okamoto S."/>
            <person name="Skelly N.A."/>
            <person name="Okamura Y."/>
            <person name="Vlamakis H."/>
            <person name="Li Y."/>
            <person name="Tanoue T."/>
            <person name="Takei H."/>
            <person name="Nittono H."/>
            <person name="Narushima S."/>
            <person name="Irie J."/>
            <person name="Itoh H."/>
            <person name="Moriya K."/>
            <person name="Sugiura Y."/>
            <person name="Suematsu M."/>
            <person name="Moritoki N."/>
            <person name="Shibata S."/>
            <person name="Littman R.D."/>
            <person name="Fischbach A.M."/>
            <person name="Uwamino Y."/>
            <person name="Inoue T."/>
            <person name="Honda A."/>
            <person name="Hattori M."/>
            <person name="Murai T."/>
            <person name="Xavier J.R."/>
            <person name="Hirose N."/>
            <person name="Honda K."/>
        </authorList>
    </citation>
    <scope>NUCLEOTIDE SEQUENCE</scope>
    <source>
        <strain evidence="16">CE91-St55</strain>
    </source>
</reference>
<protein>
    <recommendedName>
        <fullName evidence="3">histidine kinase</fullName>
        <ecNumber evidence="3">2.7.13.3</ecNumber>
    </recommendedName>
</protein>
<dbReference type="EMBL" id="BQNJ01000001">
    <property type="protein sequence ID" value="GKG99617.1"/>
    <property type="molecule type" value="Genomic_DNA"/>
</dbReference>
<dbReference type="Gene3D" id="3.30.565.10">
    <property type="entry name" value="Histidine kinase-like ATPase, C-terminal domain"/>
    <property type="match status" value="1"/>
</dbReference>
<dbReference type="GO" id="GO:0005886">
    <property type="term" value="C:plasma membrane"/>
    <property type="evidence" value="ECO:0007669"/>
    <property type="project" value="UniProtKB-SubCell"/>
</dbReference>
<keyword evidence="6" id="KW-0808">Transferase</keyword>
<dbReference type="InterPro" id="IPR003594">
    <property type="entry name" value="HATPase_dom"/>
</dbReference>
<dbReference type="Pfam" id="PF02518">
    <property type="entry name" value="HATPase_c"/>
    <property type="match status" value="1"/>
</dbReference>
<dbReference type="GO" id="GO:0000155">
    <property type="term" value="F:phosphorelay sensor kinase activity"/>
    <property type="evidence" value="ECO:0007669"/>
    <property type="project" value="InterPro"/>
</dbReference>
<dbReference type="InterPro" id="IPR036890">
    <property type="entry name" value="HATPase_C_sf"/>
</dbReference>
<feature type="domain" description="HAMP" evidence="15">
    <location>
        <begin position="305"/>
        <end position="357"/>
    </location>
</feature>
<evidence type="ECO:0000256" key="1">
    <source>
        <dbReference type="ARBA" id="ARBA00000085"/>
    </source>
</evidence>
<evidence type="ECO:0000256" key="6">
    <source>
        <dbReference type="ARBA" id="ARBA00022679"/>
    </source>
</evidence>
<evidence type="ECO:0000256" key="9">
    <source>
        <dbReference type="ARBA" id="ARBA00022777"/>
    </source>
</evidence>
<evidence type="ECO:0000256" key="7">
    <source>
        <dbReference type="ARBA" id="ARBA00022692"/>
    </source>
</evidence>
<dbReference type="PANTHER" id="PTHR34220:SF11">
    <property type="entry name" value="SENSOR PROTEIN KINASE HPTS"/>
    <property type="match status" value="1"/>
</dbReference>
<dbReference type="GO" id="GO:0005524">
    <property type="term" value="F:ATP binding"/>
    <property type="evidence" value="ECO:0007669"/>
    <property type="project" value="UniProtKB-KW"/>
</dbReference>
<dbReference type="InterPro" id="IPR050640">
    <property type="entry name" value="Bact_2-comp_sensor_kinase"/>
</dbReference>
<comment type="caution">
    <text evidence="16">The sequence shown here is derived from an EMBL/GenBank/DDBJ whole genome shotgun (WGS) entry which is preliminary data.</text>
</comment>
<accession>A0AA37N309</accession>
<dbReference type="RefSeq" id="WP_244052513.1">
    <property type="nucleotide sequence ID" value="NZ_BQNJ01000001.1"/>
</dbReference>
<dbReference type="Proteomes" id="UP001055091">
    <property type="component" value="Unassembled WGS sequence"/>
</dbReference>
<evidence type="ECO:0000256" key="14">
    <source>
        <dbReference type="SAM" id="Coils"/>
    </source>
</evidence>
<keyword evidence="10" id="KW-0067">ATP-binding</keyword>
<feature type="coiled-coil region" evidence="14">
    <location>
        <begin position="38"/>
        <end position="68"/>
    </location>
</feature>
<keyword evidence="7" id="KW-0812">Transmembrane</keyword>
<dbReference type="SUPFAM" id="SSF55874">
    <property type="entry name" value="ATPase domain of HSP90 chaperone/DNA topoisomerase II/histidine kinase"/>
    <property type="match status" value="1"/>
</dbReference>
<dbReference type="PANTHER" id="PTHR34220">
    <property type="entry name" value="SENSOR HISTIDINE KINASE YPDA"/>
    <property type="match status" value="1"/>
</dbReference>
<keyword evidence="9 16" id="KW-0418">Kinase</keyword>
<evidence type="ECO:0000256" key="8">
    <source>
        <dbReference type="ARBA" id="ARBA00022741"/>
    </source>
</evidence>
<evidence type="ECO:0000256" key="2">
    <source>
        <dbReference type="ARBA" id="ARBA00004651"/>
    </source>
</evidence>
<evidence type="ECO:0000256" key="10">
    <source>
        <dbReference type="ARBA" id="ARBA00022840"/>
    </source>
</evidence>
<keyword evidence="14" id="KW-0175">Coiled coil</keyword>
<evidence type="ECO:0000256" key="5">
    <source>
        <dbReference type="ARBA" id="ARBA00022553"/>
    </source>
</evidence>
<name>A0AA37N309_9FIRM</name>
<evidence type="ECO:0000259" key="15">
    <source>
        <dbReference type="PROSITE" id="PS50885"/>
    </source>
</evidence>
<proteinExistence type="predicted"/>
<dbReference type="Gene3D" id="6.10.340.10">
    <property type="match status" value="1"/>
</dbReference>
<dbReference type="InterPro" id="IPR003660">
    <property type="entry name" value="HAMP_dom"/>
</dbReference>
<evidence type="ECO:0000313" key="16">
    <source>
        <dbReference type="EMBL" id="GKG99617.1"/>
    </source>
</evidence>
<dbReference type="EC" id="2.7.13.3" evidence="3"/>
<comment type="subcellular location">
    <subcellularLocation>
        <location evidence="2">Cell membrane</location>
        <topology evidence="2">Multi-pass membrane protein</topology>
    </subcellularLocation>
</comment>
<evidence type="ECO:0000256" key="13">
    <source>
        <dbReference type="ARBA" id="ARBA00023136"/>
    </source>
</evidence>
<gene>
    <name evidence="16" type="ORF">CE91St55_15990</name>
</gene>
<evidence type="ECO:0000313" key="17">
    <source>
        <dbReference type="Proteomes" id="UP001055091"/>
    </source>
</evidence>
<keyword evidence="11" id="KW-1133">Transmembrane helix</keyword>
<sequence>MQKTIRSDMIRSNVILILLVTVCLSGLHLYQIYRYTILQNQEEIIKMSEQARNSLNNMLNQLDVLQYQIVDSLTQSEEYDRIRPVWTKEGIDFFKNTENQFQTFRRAVPFVTNIYWLDNYDRLYTTDSNVSREHFYGNSRISLLEESGGDDCYVPPSVPEYQLVPDSDEVFSYLKNVYRLRQGKERRGVLQIDMRASYMEEILKMINLDRYCLAYVTAGDETIFWFPDRSFIGEKTDRIVYKNFGFGDMDSGYHLVYPLNNGWNLQVRYSNAFALKSLKDNLTSSIILLLIIMPVSVWSVYKYAGYLTGPLQKLTGRMKRLESGELVEIHTISQFEEIRILEQGYNSMISKMDDMMTKMTEIRTENINAKLLALQAQINPHFLANSFELIRGLVIREHNGDIESIAEALGMMYRYILSDGKEKVTLEEELTYVKNYIRIQEYRFQRSIQVLYNIDPRSRECRMARLLIQPLVENAFIHGLELKNGLKWIMITCSVNGETLYVEVKDNGLGIEAERLKELSGDIMDFATKEIGTEKSGMGSGKSIGLKNVNKRLFLSYGASGCLQIISEPGKGTSVSFRIEIEKEEGDGGF</sequence>
<dbReference type="InterPro" id="IPR010559">
    <property type="entry name" value="Sig_transdc_His_kin_internal"/>
</dbReference>
<dbReference type="PRINTS" id="PR00344">
    <property type="entry name" value="BCTRLSENSOR"/>
</dbReference>